<accession>A0ABU8Q7M9</accession>
<dbReference type="Proteomes" id="UP001380365">
    <property type="component" value="Unassembled WGS sequence"/>
</dbReference>
<evidence type="ECO:0000313" key="2">
    <source>
        <dbReference type="EMBL" id="MEJ5095488.1"/>
    </source>
</evidence>
<gene>
    <name evidence="2" type="ORF">WH159_13185</name>
</gene>
<evidence type="ECO:0000256" key="1">
    <source>
        <dbReference type="SAM" id="Phobius"/>
    </source>
</evidence>
<reference evidence="2 3" key="1">
    <citation type="submission" date="2023-12" db="EMBL/GenBank/DDBJ databases">
        <title>Gut-associated functions are favored during microbiome assembly across C. elegans life.</title>
        <authorList>
            <person name="Zimmermann J."/>
        </authorList>
    </citation>
    <scope>NUCLEOTIDE SEQUENCE [LARGE SCALE GENOMIC DNA]</scope>
    <source>
        <strain evidence="2 3">JUb134</strain>
    </source>
</reference>
<dbReference type="RefSeq" id="WP_132882262.1">
    <property type="nucleotide sequence ID" value="NZ_JBBGZA010000001.1"/>
</dbReference>
<keyword evidence="3" id="KW-1185">Reference proteome</keyword>
<dbReference type="EMBL" id="JBBGZA010000001">
    <property type="protein sequence ID" value="MEJ5095488.1"/>
    <property type="molecule type" value="Genomic_DNA"/>
</dbReference>
<evidence type="ECO:0000313" key="3">
    <source>
        <dbReference type="Proteomes" id="UP001380365"/>
    </source>
</evidence>
<keyword evidence="1" id="KW-1133">Transmembrane helix</keyword>
<keyword evidence="1" id="KW-0472">Membrane</keyword>
<comment type="caution">
    <text evidence="2">The sequence shown here is derived from an EMBL/GenBank/DDBJ whole genome shotgun (WGS) entry which is preliminary data.</text>
</comment>
<name>A0ABU8Q7M9_9SPHN</name>
<protein>
    <submittedName>
        <fullName evidence="2">Uncharacterized protein</fullName>
    </submittedName>
</protein>
<sequence length="151" mass="15358">MIGQLAKLAIRAGVPARAAKLVAWALVVLAIAGVTAAAIAWIYGSGRAAGGDQVRAAGAEKRNQVLTEARGDERTAVDVARAIDARTARAEALTDAQLHSTIEEIRNAIDTVPPAPGGADLPAAPVDGVRDALNASIARANRAGEDPAAVR</sequence>
<keyword evidence="1" id="KW-0812">Transmembrane</keyword>
<proteinExistence type="predicted"/>
<feature type="transmembrane region" description="Helical" evidence="1">
    <location>
        <begin position="21"/>
        <end position="43"/>
    </location>
</feature>
<organism evidence="2 3">
    <name type="scientific">Sphingomonas molluscorum</name>
    <dbReference type="NCBI Taxonomy" id="418184"/>
    <lineage>
        <taxon>Bacteria</taxon>
        <taxon>Pseudomonadati</taxon>
        <taxon>Pseudomonadota</taxon>
        <taxon>Alphaproteobacteria</taxon>
        <taxon>Sphingomonadales</taxon>
        <taxon>Sphingomonadaceae</taxon>
        <taxon>Sphingomonas</taxon>
    </lineage>
</organism>